<reference evidence="2" key="1">
    <citation type="journal article" date="2016" name="Genome Announc.">
        <title>Draft genome sequences of fungus Aspergillus calidoustus.</title>
        <authorList>
            <person name="Horn F."/>
            <person name="Linde J."/>
            <person name="Mattern D.J."/>
            <person name="Walther G."/>
            <person name="Guthke R."/>
            <person name="Scherlach K."/>
            <person name="Martin K."/>
            <person name="Brakhage A.A."/>
            <person name="Petzke L."/>
            <person name="Valiante V."/>
        </authorList>
    </citation>
    <scope>NUCLEOTIDE SEQUENCE [LARGE SCALE GENOMIC DNA]</scope>
    <source>
        <strain evidence="2">SF006504</strain>
    </source>
</reference>
<evidence type="ECO:0008006" key="3">
    <source>
        <dbReference type="Google" id="ProtNLM"/>
    </source>
</evidence>
<evidence type="ECO:0000313" key="2">
    <source>
        <dbReference type="Proteomes" id="UP000054771"/>
    </source>
</evidence>
<organism evidence="1 2">
    <name type="scientific">Aspergillus calidoustus</name>
    <dbReference type="NCBI Taxonomy" id="454130"/>
    <lineage>
        <taxon>Eukaryota</taxon>
        <taxon>Fungi</taxon>
        <taxon>Dikarya</taxon>
        <taxon>Ascomycota</taxon>
        <taxon>Pezizomycotina</taxon>
        <taxon>Eurotiomycetes</taxon>
        <taxon>Eurotiomycetidae</taxon>
        <taxon>Eurotiales</taxon>
        <taxon>Aspergillaceae</taxon>
        <taxon>Aspergillus</taxon>
        <taxon>Aspergillus subgen. Nidulantes</taxon>
    </lineage>
</organism>
<dbReference type="AlphaFoldDB" id="A0A0U5FZD6"/>
<dbReference type="OMA" id="YPTENGS"/>
<dbReference type="EMBL" id="CDMC01000004">
    <property type="protein sequence ID" value="CEL05058.1"/>
    <property type="molecule type" value="Genomic_DNA"/>
</dbReference>
<protein>
    <recommendedName>
        <fullName evidence="3">Hypervirulence associated protein TUDOR domain-containing protein</fullName>
    </recommendedName>
</protein>
<keyword evidence="2" id="KW-1185">Reference proteome</keyword>
<evidence type="ECO:0000313" key="1">
    <source>
        <dbReference type="EMBL" id="CEL05058.1"/>
    </source>
</evidence>
<sequence length="75" mass="8120">MPFTEGTRVIYPTENGSGSVGTVKSFENGIYRVEAKDGKAVELEEAKVKEFKAGDFKPQESGFKHKGAMLGGFGF</sequence>
<dbReference type="Proteomes" id="UP000054771">
    <property type="component" value="Unassembled WGS sequence"/>
</dbReference>
<proteinExistence type="predicted"/>
<accession>A0A0U5FZD6</accession>
<name>A0A0U5FZD6_ASPCI</name>
<gene>
    <name evidence="1" type="ORF">ASPCAL06179</name>
</gene>